<gene>
    <name evidence="1" type="ORF">ArsFIN_06860</name>
    <name evidence="2" type="ORF">QE258_02870</name>
</gene>
<dbReference type="EMBL" id="CP038613">
    <property type="protein sequence ID" value="QBY42142.1"/>
    <property type="molecule type" value="Genomic_DNA"/>
</dbReference>
<evidence type="ECO:0000313" key="1">
    <source>
        <dbReference type="EMBL" id="QBY42142.1"/>
    </source>
</evidence>
<accession>A0A4P7L080</accession>
<evidence type="ECO:0000313" key="4">
    <source>
        <dbReference type="Proteomes" id="UP001177592"/>
    </source>
</evidence>
<evidence type="ECO:0008006" key="5">
    <source>
        <dbReference type="Google" id="ProtNLM"/>
    </source>
</evidence>
<reference evidence="1 3" key="1">
    <citation type="submission" date="2019-03" db="EMBL/GenBank/DDBJ databases">
        <title>Long-read sequencing reveals hyperdense prophage content in a complex bacterial symbiont genome.</title>
        <authorList>
            <person name="Frost C.L."/>
            <person name="Siozios S."/>
            <person name="Nadal-Jimenez P."/>
            <person name="Brockhurst M.A."/>
            <person name="King K.C."/>
            <person name="Darby A.C."/>
            <person name="Hurst G.D.D."/>
        </authorList>
    </citation>
    <scope>NUCLEOTIDE SEQUENCE [LARGE SCALE GENOMIC DNA]</scope>
    <source>
        <strain evidence="1 3">FIN</strain>
    </source>
</reference>
<sequence>MLYHPFSNNMVKAINENYELVIAARLDLKSGVTRAHTGVGNLVIAGELYQGVGQFGKVEQVKEQNNTSPQQLILSLSGFDSLLIGDVMNERSRGRNVRLMLVAINQEGKPEIAEVIFAGQISNIGVTTGEENAVAVTVSNRFERWSMGLPDRFTDESWRKRKSDDRIFRYVAQMAERAIYWGSKKDAPAFVYR</sequence>
<reference evidence="2" key="2">
    <citation type="submission" date="2023-04" db="EMBL/GenBank/DDBJ databases">
        <title>Genome dynamics across the evolutionary transition to endosymbiosis.</title>
        <authorList>
            <person name="Siozios S."/>
            <person name="Nadal-Jimenez P."/>
            <person name="Azagi T."/>
            <person name="Sprong H."/>
            <person name="Frost C.L."/>
            <person name="Parratt S.R."/>
            <person name="Taylor G."/>
            <person name="Brettell L."/>
            <person name="Lew K.C."/>
            <person name="Croft L."/>
            <person name="King K.C."/>
            <person name="Brockhurst M.A."/>
            <person name="Hypsa V."/>
            <person name="Novakova E."/>
            <person name="Darby A.C."/>
            <person name="Hurst G.D.D."/>
        </authorList>
    </citation>
    <scope>NUCLEOTIDE SEQUENCE</scope>
    <source>
        <strain evidence="2">ANv_CAN</strain>
    </source>
</reference>
<dbReference type="GeneID" id="96875954"/>
<organism evidence="1 3">
    <name type="scientific">Arsenophonus nasoniae</name>
    <name type="common">son-killer infecting Nasonia vitripennis</name>
    <dbReference type="NCBI Taxonomy" id="638"/>
    <lineage>
        <taxon>Bacteria</taxon>
        <taxon>Pseudomonadati</taxon>
        <taxon>Pseudomonadota</taxon>
        <taxon>Gammaproteobacteria</taxon>
        <taxon>Enterobacterales</taxon>
        <taxon>Morganellaceae</taxon>
        <taxon>Arsenophonus</taxon>
    </lineage>
</organism>
<dbReference type="Proteomes" id="UP001177592">
    <property type="component" value="Chromosome"/>
</dbReference>
<proteinExistence type="predicted"/>
<dbReference type="AlphaFoldDB" id="A0A4P7L080"/>
<dbReference type="Proteomes" id="UP000295134">
    <property type="component" value="Chromosome"/>
</dbReference>
<evidence type="ECO:0000313" key="2">
    <source>
        <dbReference type="EMBL" id="WGM06312.1"/>
    </source>
</evidence>
<dbReference type="EMBL" id="CP123523">
    <property type="protein sequence ID" value="WGM06312.1"/>
    <property type="molecule type" value="Genomic_DNA"/>
</dbReference>
<keyword evidence="4" id="KW-1185">Reference proteome</keyword>
<evidence type="ECO:0000313" key="3">
    <source>
        <dbReference type="Proteomes" id="UP000295134"/>
    </source>
</evidence>
<dbReference type="KEGG" id="ans:ArsFIN_06860"/>
<protein>
    <recommendedName>
        <fullName evidence="5">Phage protein</fullName>
    </recommendedName>
</protein>
<name>A0A4P7L080_9GAMM</name>
<dbReference type="RefSeq" id="WP_026824015.1">
    <property type="nucleotide sequence ID" value="NZ_CP038613.1"/>
</dbReference>